<evidence type="ECO:0000256" key="1">
    <source>
        <dbReference type="ARBA" id="ARBA00002190"/>
    </source>
</evidence>
<keyword evidence="5" id="KW-0233">DNA recombination</keyword>
<dbReference type="Proteomes" id="UP000199474">
    <property type="component" value="Unassembled WGS sequence"/>
</dbReference>
<comment type="function">
    <text evidence="1">Required for the transposition of the insertion element.</text>
</comment>
<gene>
    <name evidence="6" type="ORF">SAMN05216238_1051</name>
</gene>
<dbReference type="GO" id="GO:0006313">
    <property type="term" value="P:DNA transposition"/>
    <property type="evidence" value="ECO:0007669"/>
    <property type="project" value="InterPro"/>
</dbReference>
<dbReference type="GO" id="GO:0003677">
    <property type="term" value="F:DNA binding"/>
    <property type="evidence" value="ECO:0007669"/>
    <property type="project" value="UniProtKB-KW"/>
</dbReference>
<keyword evidence="3" id="KW-0815">Transposition</keyword>
<sequence>VKYHRFIHSTNSLERLNQEVRRRERVIRIFPNTQSAFRLIGAVLMDEAEKQKQKKNIIGVPNHTKKK</sequence>
<organism evidence="6 7">
    <name type="scientific">Lentibacillus persicus</name>
    <dbReference type="NCBI Taxonomy" id="640948"/>
    <lineage>
        <taxon>Bacteria</taxon>
        <taxon>Bacillati</taxon>
        <taxon>Bacillota</taxon>
        <taxon>Bacilli</taxon>
        <taxon>Bacillales</taxon>
        <taxon>Bacillaceae</taxon>
        <taxon>Lentibacillus</taxon>
    </lineage>
</organism>
<proteinExistence type="inferred from homology"/>
<dbReference type="STRING" id="640948.SAMN05216238_1051"/>
<dbReference type="AlphaFoldDB" id="A0A1I1VT72"/>
<accession>A0A1I1VT72</accession>
<feature type="non-terminal residue" evidence="6">
    <location>
        <position position="1"/>
    </location>
</feature>
<keyword evidence="4" id="KW-0238">DNA-binding</keyword>
<reference evidence="7" key="1">
    <citation type="submission" date="2016-10" db="EMBL/GenBank/DDBJ databases">
        <authorList>
            <person name="Varghese N."/>
            <person name="Submissions S."/>
        </authorList>
    </citation>
    <scope>NUCLEOTIDE SEQUENCE [LARGE SCALE GENOMIC DNA]</scope>
    <source>
        <strain evidence="7">DSM 22530</strain>
    </source>
</reference>
<evidence type="ECO:0000256" key="4">
    <source>
        <dbReference type="ARBA" id="ARBA00023125"/>
    </source>
</evidence>
<dbReference type="EMBL" id="FOMR01000005">
    <property type="protein sequence ID" value="SFD86111.1"/>
    <property type="molecule type" value="Genomic_DNA"/>
</dbReference>
<evidence type="ECO:0000256" key="3">
    <source>
        <dbReference type="ARBA" id="ARBA00022578"/>
    </source>
</evidence>
<dbReference type="GO" id="GO:0004803">
    <property type="term" value="F:transposase activity"/>
    <property type="evidence" value="ECO:0007669"/>
    <property type="project" value="InterPro"/>
</dbReference>
<keyword evidence="7" id="KW-1185">Reference proteome</keyword>
<comment type="similarity">
    <text evidence="2">Belongs to the transposase mutator family.</text>
</comment>
<dbReference type="Pfam" id="PF00872">
    <property type="entry name" value="Transposase_mut"/>
    <property type="match status" value="1"/>
</dbReference>
<protein>
    <submittedName>
        <fullName evidence="6">Transposase, Mutator family</fullName>
    </submittedName>
</protein>
<name>A0A1I1VT72_9BACI</name>
<evidence type="ECO:0000313" key="6">
    <source>
        <dbReference type="EMBL" id="SFD86111.1"/>
    </source>
</evidence>
<evidence type="ECO:0000313" key="7">
    <source>
        <dbReference type="Proteomes" id="UP000199474"/>
    </source>
</evidence>
<dbReference type="InterPro" id="IPR001207">
    <property type="entry name" value="Transposase_mutator"/>
</dbReference>
<evidence type="ECO:0000256" key="5">
    <source>
        <dbReference type="ARBA" id="ARBA00023172"/>
    </source>
</evidence>
<evidence type="ECO:0000256" key="2">
    <source>
        <dbReference type="ARBA" id="ARBA00010961"/>
    </source>
</evidence>
<dbReference type="RefSeq" id="WP_177183376.1">
    <property type="nucleotide sequence ID" value="NZ_FOMR01000005.1"/>
</dbReference>